<dbReference type="AlphaFoldDB" id="A0A3B0J7D6"/>
<evidence type="ECO:0000313" key="1">
    <source>
        <dbReference type="EMBL" id="SPP75812.1"/>
    </source>
</evidence>
<proteinExistence type="predicted"/>
<dbReference type="OrthoDB" id="10506348at2759"/>
<name>A0A3B0J7D6_DROGU</name>
<keyword evidence="2" id="KW-1185">Reference proteome</keyword>
<reference evidence="2" key="1">
    <citation type="submission" date="2018-01" db="EMBL/GenBank/DDBJ databases">
        <authorList>
            <person name="Alioto T."/>
            <person name="Alioto T."/>
        </authorList>
    </citation>
    <scope>NUCLEOTIDE SEQUENCE [LARGE SCALE GENOMIC DNA]</scope>
</reference>
<accession>A0A3B0J7D6</accession>
<dbReference type="EMBL" id="OUUW01000001">
    <property type="protein sequence ID" value="SPP75812.1"/>
    <property type="molecule type" value="Genomic_DNA"/>
</dbReference>
<protein>
    <submittedName>
        <fullName evidence="1">Uncharacterized protein</fullName>
    </submittedName>
</protein>
<evidence type="ECO:0000313" key="2">
    <source>
        <dbReference type="Proteomes" id="UP000268350"/>
    </source>
</evidence>
<dbReference type="STRING" id="7266.A0A3B0J7D6"/>
<sequence length="103" mass="11763">MDERNCCKWTSSRDASCPKWSSSTAVVRYKDKMLAQQDIYAERPPFGVKNLKTGRITTPLIENEIRFYTVNSTRLPKDHISVFLAPNHRERIAIVSSSPTAAY</sequence>
<organism evidence="1 2">
    <name type="scientific">Drosophila guanche</name>
    <name type="common">Fruit fly</name>
    <dbReference type="NCBI Taxonomy" id="7266"/>
    <lineage>
        <taxon>Eukaryota</taxon>
        <taxon>Metazoa</taxon>
        <taxon>Ecdysozoa</taxon>
        <taxon>Arthropoda</taxon>
        <taxon>Hexapoda</taxon>
        <taxon>Insecta</taxon>
        <taxon>Pterygota</taxon>
        <taxon>Neoptera</taxon>
        <taxon>Endopterygota</taxon>
        <taxon>Diptera</taxon>
        <taxon>Brachycera</taxon>
        <taxon>Muscomorpha</taxon>
        <taxon>Ephydroidea</taxon>
        <taxon>Drosophilidae</taxon>
        <taxon>Drosophila</taxon>
        <taxon>Sophophora</taxon>
    </lineage>
</organism>
<dbReference type="Proteomes" id="UP000268350">
    <property type="component" value="Unassembled WGS sequence"/>
</dbReference>
<gene>
    <name evidence="1" type="ORF">DGUA_6G003688</name>
</gene>